<evidence type="ECO:0008006" key="3">
    <source>
        <dbReference type="Google" id="ProtNLM"/>
    </source>
</evidence>
<name>A0ABS9WGX9_9ACTN</name>
<dbReference type="Proteomes" id="UP001430755">
    <property type="component" value="Unassembled WGS sequence"/>
</dbReference>
<comment type="caution">
    <text evidence="1">The sequence shown here is derived from an EMBL/GenBank/DDBJ whole genome shotgun (WGS) entry which is preliminary data.</text>
</comment>
<reference evidence="1" key="1">
    <citation type="submission" date="2021-11" db="EMBL/GenBank/DDBJ databases">
        <title>A Novel Adlercreutzia Species, isolated from a Allomyrina dichotoma larva feces.</title>
        <authorList>
            <person name="Suh M.K."/>
        </authorList>
    </citation>
    <scope>NUCLEOTIDE SEQUENCE</scope>
    <source>
        <strain evidence="1">JBNU-10</strain>
    </source>
</reference>
<proteinExistence type="predicted"/>
<dbReference type="EMBL" id="JAJMLW010000001">
    <property type="protein sequence ID" value="MCI2241516.1"/>
    <property type="molecule type" value="Genomic_DNA"/>
</dbReference>
<organism evidence="1 2">
    <name type="scientific">Adlercreutzia faecimuris</name>
    <dbReference type="NCBI Taxonomy" id="2897341"/>
    <lineage>
        <taxon>Bacteria</taxon>
        <taxon>Bacillati</taxon>
        <taxon>Actinomycetota</taxon>
        <taxon>Coriobacteriia</taxon>
        <taxon>Eggerthellales</taxon>
        <taxon>Eggerthellaceae</taxon>
        <taxon>Adlercreutzia</taxon>
    </lineage>
</organism>
<sequence length="137" mass="15098">MRGGVVSMDYSEIAELSEAAARFGDGAEDAVSDVLHSEAGAAIYERINPLIHPSGRRFKGHTASAARADWPRYDTDEALAVTVGAKARWRYLYFPDDGSATARHAGNQRFFERGAEQAAPEIARRCVDRLLGKWNEE</sequence>
<keyword evidence="2" id="KW-1185">Reference proteome</keyword>
<dbReference type="RefSeq" id="WP_242163752.1">
    <property type="nucleotide sequence ID" value="NZ_JAJMLW010000001.1"/>
</dbReference>
<evidence type="ECO:0000313" key="1">
    <source>
        <dbReference type="EMBL" id="MCI2241516.1"/>
    </source>
</evidence>
<gene>
    <name evidence="1" type="ORF">LPT13_04005</name>
</gene>
<protein>
    <recommendedName>
        <fullName evidence="3">HK97 gp10 family phage protein</fullName>
    </recommendedName>
</protein>
<accession>A0ABS9WGX9</accession>
<evidence type="ECO:0000313" key="2">
    <source>
        <dbReference type="Proteomes" id="UP001430755"/>
    </source>
</evidence>